<reference evidence="2" key="1">
    <citation type="submission" date="2019-08" db="EMBL/GenBank/DDBJ databases">
        <authorList>
            <person name="Kucharzyk K."/>
            <person name="Murdoch R.W."/>
            <person name="Higgins S."/>
            <person name="Loffler F."/>
        </authorList>
    </citation>
    <scope>NUCLEOTIDE SEQUENCE</scope>
</reference>
<gene>
    <name evidence="2" type="ORF">SDC9_74087</name>
</gene>
<sequence>MAPGLADRPEAGQRRTDRRARRPGYGRLPTRLDAQRSGARKPVQMNQLGSDGSPHGDVLGGHVGS</sequence>
<accession>A0A644YNB0</accession>
<protein>
    <submittedName>
        <fullName evidence="2">Uncharacterized protein</fullName>
    </submittedName>
</protein>
<comment type="caution">
    <text evidence="2">The sequence shown here is derived from an EMBL/GenBank/DDBJ whole genome shotgun (WGS) entry which is preliminary data.</text>
</comment>
<dbReference type="AlphaFoldDB" id="A0A644YNB0"/>
<evidence type="ECO:0000256" key="1">
    <source>
        <dbReference type="SAM" id="MobiDB-lite"/>
    </source>
</evidence>
<name>A0A644YNB0_9ZZZZ</name>
<organism evidence="2">
    <name type="scientific">bioreactor metagenome</name>
    <dbReference type="NCBI Taxonomy" id="1076179"/>
    <lineage>
        <taxon>unclassified sequences</taxon>
        <taxon>metagenomes</taxon>
        <taxon>ecological metagenomes</taxon>
    </lineage>
</organism>
<feature type="region of interest" description="Disordered" evidence="1">
    <location>
        <begin position="1"/>
        <end position="65"/>
    </location>
</feature>
<proteinExistence type="predicted"/>
<dbReference type="EMBL" id="VSSQ01005028">
    <property type="protein sequence ID" value="MPM27574.1"/>
    <property type="molecule type" value="Genomic_DNA"/>
</dbReference>
<evidence type="ECO:0000313" key="2">
    <source>
        <dbReference type="EMBL" id="MPM27574.1"/>
    </source>
</evidence>